<dbReference type="Proteomes" id="UP000055590">
    <property type="component" value="Chromosome"/>
</dbReference>
<dbReference type="AlphaFoldDB" id="A0A0K1PBZ9"/>
<protein>
    <recommendedName>
        <fullName evidence="3">DUF4292 domain-containing protein</fullName>
    </recommendedName>
</protein>
<dbReference type="KEGG" id="vin:AKJ08_1450"/>
<dbReference type="Gene3D" id="2.50.20.10">
    <property type="entry name" value="Lipoprotein localisation LolA/LolB/LppX"/>
    <property type="match status" value="1"/>
</dbReference>
<dbReference type="RefSeq" id="WP_050725432.1">
    <property type="nucleotide sequence ID" value="NZ_CP012332.1"/>
</dbReference>
<evidence type="ECO:0000313" key="1">
    <source>
        <dbReference type="EMBL" id="AKU91063.1"/>
    </source>
</evidence>
<dbReference type="STRING" id="1391653.AKJ08_1450"/>
<accession>A0A0K1PBZ9</accession>
<dbReference type="PROSITE" id="PS51257">
    <property type="entry name" value="PROKAR_LIPOPROTEIN"/>
    <property type="match status" value="1"/>
</dbReference>
<reference evidence="1 2" key="1">
    <citation type="submission" date="2015-08" db="EMBL/GenBank/DDBJ databases">
        <authorList>
            <person name="Babu N.S."/>
            <person name="Beckwith C.J."/>
            <person name="Beseler K.G."/>
            <person name="Brison A."/>
            <person name="Carone J.V."/>
            <person name="Caskin T.P."/>
            <person name="Diamond M."/>
            <person name="Durham M.E."/>
            <person name="Foxe J.M."/>
            <person name="Go M."/>
            <person name="Henderson B.A."/>
            <person name="Jones I.B."/>
            <person name="McGettigan J.A."/>
            <person name="Micheletti S.J."/>
            <person name="Nasrallah M.E."/>
            <person name="Ortiz D."/>
            <person name="Piller C.R."/>
            <person name="Privatt S.R."/>
            <person name="Schneider S.L."/>
            <person name="Sharp S."/>
            <person name="Smith T.C."/>
            <person name="Stanton J.D."/>
            <person name="Ullery H.E."/>
            <person name="Wilson R.J."/>
            <person name="Serrano M.G."/>
            <person name="Buck G."/>
            <person name="Lee V."/>
            <person name="Wang Y."/>
            <person name="Carvalho R."/>
            <person name="Voegtly L."/>
            <person name="Shi R."/>
            <person name="Duckworth R."/>
            <person name="Johnson A."/>
            <person name="Loviza R."/>
            <person name="Walstead R."/>
            <person name="Shah Z."/>
            <person name="Kiflezghi M."/>
            <person name="Wade K."/>
            <person name="Ball S.L."/>
            <person name="Bradley K.W."/>
            <person name="Asai D.J."/>
            <person name="Bowman C.A."/>
            <person name="Russell D.A."/>
            <person name="Pope W.H."/>
            <person name="Jacobs-Sera D."/>
            <person name="Hendrix R.W."/>
            <person name="Hatfull G.F."/>
        </authorList>
    </citation>
    <scope>NUCLEOTIDE SEQUENCE [LARGE SCALE GENOMIC DNA]</scope>
    <source>
        <strain evidence="1 2">DSM 27710</strain>
    </source>
</reference>
<proteinExistence type="predicted"/>
<gene>
    <name evidence="1" type="ORF">AKJ08_1450</name>
</gene>
<dbReference type="OrthoDB" id="5495373at2"/>
<keyword evidence="2" id="KW-1185">Reference proteome</keyword>
<evidence type="ECO:0000313" key="2">
    <source>
        <dbReference type="Proteomes" id="UP000055590"/>
    </source>
</evidence>
<sequence>MQRLAPVLIAASLLFGCAHRLEFGPWGRLEDPDVVLRTIDARYAEVSGLEGQGKLGIQAPAGSGTLSMAVEVEKPASIYVETADFLGIARGTFATDGETASFYDPQANVFHTGPASTEMLRGIFPVELPPERYTAAMLGQIPLLETDDVRMELEEKTGTYLLRLRRGRVTQMVRVGTRDLRLVSIETRGEPGIDAFFSDHEELLPGLPFATTVKLVFPRQKSEVTLRYTKIRLNPETRPSDFVLQAPAGARIEGS</sequence>
<organism evidence="1 2">
    <name type="scientific">Vulgatibacter incomptus</name>
    <dbReference type="NCBI Taxonomy" id="1391653"/>
    <lineage>
        <taxon>Bacteria</taxon>
        <taxon>Pseudomonadati</taxon>
        <taxon>Myxococcota</taxon>
        <taxon>Myxococcia</taxon>
        <taxon>Myxococcales</taxon>
        <taxon>Cystobacterineae</taxon>
        <taxon>Vulgatibacteraceae</taxon>
        <taxon>Vulgatibacter</taxon>
    </lineage>
</organism>
<name>A0A0K1PBZ9_9BACT</name>
<dbReference type="InterPro" id="IPR025634">
    <property type="entry name" value="DUF4292"/>
</dbReference>
<dbReference type="EMBL" id="CP012332">
    <property type="protein sequence ID" value="AKU91063.1"/>
    <property type="molecule type" value="Genomic_DNA"/>
</dbReference>
<evidence type="ECO:0008006" key="3">
    <source>
        <dbReference type="Google" id="ProtNLM"/>
    </source>
</evidence>
<dbReference type="Pfam" id="PF14125">
    <property type="entry name" value="DUF4292"/>
    <property type="match status" value="1"/>
</dbReference>